<dbReference type="InterPro" id="IPR050175">
    <property type="entry name" value="Complex_I_Subunit_2"/>
</dbReference>
<name>D1G5J6_CHAOP</name>
<evidence type="ECO:0000256" key="16">
    <source>
        <dbReference type="ARBA" id="ARBA00023136"/>
    </source>
</evidence>
<reference evidence="20" key="1">
    <citation type="journal article" date="2009" name="Syst. Biol.">
        <title>Nonstationary evolution and compositional heterogeneity in beetle mitochondrial phylogenomics.</title>
        <authorList>
            <person name="Sheffield N.C."/>
            <person name="Song H."/>
            <person name="Cameron S.L."/>
            <person name="Whiting M.F."/>
        </authorList>
    </citation>
    <scope>NUCLEOTIDE SEQUENCE</scope>
</reference>
<keyword evidence="7 18" id="KW-0679">Respiratory chain</keyword>
<keyword evidence="15 18" id="KW-0496">Mitochondrion</keyword>
<gene>
    <name evidence="20" type="primary">ND2</name>
</gene>
<evidence type="ECO:0000256" key="15">
    <source>
        <dbReference type="ARBA" id="ARBA00023128"/>
    </source>
</evidence>
<geneLocation type="mitochondrion" evidence="20"/>
<organism evidence="20">
    <name type="scientific">Chauliognathus opacus</name>
    <name type="common">Soldier beetle</name>
    <dbReference type="NCBI Taxonomy" id="528223"/>
    <lineage>
        <taxon>Eukaryota</taxon>
        <taxon>Metazoa</taxon>
        <taxon>Ecdysozoa</taxon>
        <taxon>Arthropoda</taxon>
        <taxon>Hexapoda</taxon>
        <taxon>Insecta</taxon>
        <taxon>Pterygota</taxon>
        <taxon>Neoptera</taxon>
        <taxon>Endopterygota</taxon>
        <taxon>Coleoptera</taxon>
        <taxon>Polyphaga</taxon>
        <taxon>Elateriformia</taxon>
        <taxon>Elateroidea</taxon>
        <taxon>Cantharidae</taxon>
        <taxon>Chauliognathinae</taxon>
        <taxon>Chauliognathus</taxon>
    </lineage>
</organism>
<keyword evidence="13 18" id="KW-0520">NAD</keyword>
<dbReference type="PANTHER" id="PTHR46552:SF1">
    <property type="entry name" value="NADH-UBIQUINONE OXIDOREDUCTASE CHAIN 2"/>
    <property type="match status" value="1"/>
</dbReference>
<evidence type="ECO:0000256" key="5">
    <source>
        <dbReference type="ARBA" id="ARBA00021008"/>
    </source>
</evidence>
<comment type="similarity">
    <text evidence="3 18">Belongs to the complex I subunit 2 family.</text>
</comment>
<evidence type="ECO:0000313" key="20">
    <source>
        <dbReference type="EMBL" id="ACM45011.1"/>
    </source>
</evidence>
<dbReference type="CTD" id="4536"/>
<keyword evidence="6" id="KW-0813">Transport</keyword>
<feature type="transmembrane region" description="Helical" evidence="18">
    <location>
        <begin position="237"/>
        <end position="257"/>
    </location>
</feature>
<proteinExistence type="inferred from homology"/>
<dbReference type="EC" id="7.1.1.2" evidence="4 18"/>
<feature type="transmembrane region" description="Helical" evidence="18">
    <location>
        <begin position="174"/>
        <end position="191"/>
    </location>
</feature>
<evidence type="ECO:0000256" key="10">
    <source>
        <dbReference type="ARBA" id="ARBA00022967"/>
    </source>
</evidence>
<comment type="function">
    <text evidence="18">Core subunit of the mitochondrial membrane respiratory chain NADH dehydrogenase (Complex I) which catalyzes electron transfer from NADH through the respiratory chain, using ubiquinone as an electron acceptor. Essential for the catalytic activity and assembly of complex I.</text>
</comment>
<sequence length="336" mass="39204">MVKFYKMMFLTTLFSGTLIAMSSYSLFSVWVGLEINLLSIIPLMYNKNNILSSESAIKYFLTQAMASTILLMSMIMSMMSIKTSSLTEIDLNSMLMNSAILTKMGMAPFHFWMPEIIEGISWMNTLLILTWQKIAPMTVLMINSMSTMFMQAIIMISIMMSSILSLNQTMMKKILVYSSINHMGWMLPLMIMEYETWLIYFLVYSFMTTSIIMLIKKFNVMNIIQMMNMNMESTKKFLFIMSFLSLSGMPPFIGFLPKWMTIQVMIENNFLWTTLMMIMFTLIMIFIYVRLTFSSILIENEKMNWIKMKKIKTNSIAMMNFSMMVSLMLITMILNL</sequence>
<feature type="transmembrane region" description="Helical" evidence="18">
    <location>
        <begin position="59"/>
        <end position="81"/>
    </location>
</feature>
<evidence type="ECO:0000256" key="9">
    <source>
        <dbReference type="ARBA" id="ARBA00022792"/>
    </source>
</evidence>
<feature type="transmembrane region" description="Helical" evidence="18">
    <location>
        <begin position="148"/>
        <end position="167"/>
    </location>
</feature>
<dbReference type="PANTHER" id="PTHR46552">
    <property type="entry name" value="NADH-UBIQUINONE OXIDOREDUCTASE CHAIN 2"/>
    <property type="match status" value="1"/>
</dbReference>
<evidence type="ECO:0000256" key="3">
    <source>
        <dbReference type="ARBA" id="ARBA00007012"/>
    </source>
</evidence>
<feature type="transmembrane region" description="Helical" evidence="18">
    <location>
        <begin position="269"/>
        <end position="293"/>
    </location>
</feature>
<dbReference type="GeneID" id="8656311"/>
<dbReference type="EMBL" id="FJ613418">
    <property type="protein sequence ID" value="ACM45011.1"/>
    <property type="molecule type" value="Genomic_DNA"/>
</dbReference>
<evidence type="ECO:0000256" key="18">
    <source>
        <dbReference type="RuleBase" id="RU003403"/>
    </source>
</evidence>
<evidence type="ECO:0000256" key="12">
    <source>
        <dbReference type="ARBA" id="ARBA00022989"/>
    </source>
</evidence>
<evidence type="ECO:0000256" key="17">
    <source>
        <dbReference type="ARBA" id="ARBA00049551"/>
    </source>
</evidence>
<keyword evidence="9 18" id="KW-0999">Mitochondrion inner membrane</keyword>
<comment type="catalytic activity">
    <reaction evidence="17 18">
        <text>a ubiquinone + NADH + 5 H(+)(in) = a ubiquinol + NAD(+) + 4 H(+)(out)</text>
        <dbReference type="Rhea" id="RHEA:29091"/>
        <dbReference type="Rhea" id="RHEA-COMP:9565"/>
        <dbReference type="Rhea" id="RHEA-COMP:9566"/>
        <dbReference type="ChEBI" id="CHEBI:15378"/>
        <dbReference type="ChEBI" id="CHEBI:16389"/>
        <dbReference type="ChEBI" id="CHEBI:17976"/>
        <dbReference type="ChEBI" id="CHEBI:57540"/>
        <dbReference type="ChEBI" id="CHEBI:57945"/>
        <dbReference type="EC" id="7.1.1.2"/>
    </reaction>
</comment>
<keyword evidence="10 18" id="KW-1278">Translocase</keyword>
<dbReference type="PRINTS" id="PR01436">
    <property type="entry name" value="NADHDHGNASE2"/>
</dbReference>
<evidence type="ECO:0000256" key="2">
    <source>
        <dbReference type="ARBA" id="ARBA00004448"/>
    </source>
</evidence>
<feature type="transmembrane region" description="Helical" evidence="18">
    <location>
        <begin position="197"/>
        <end position="216"/>
    </location>
</feature>
<keyword evidence="11 18" id="KW-0249">Electron transport</keyword>
<comment type="subcellular location">
    <subcellularLocation>
        <location evidence="2 18">Mitochondrion inner membrane</location>
        <topology evidence="2 18">Multi-pass membrane protein</topology>
    </subcellularLocation>
</comment>
<dbReference type="AlphaFoldDB" id="D1G5J6"/>
<protein>
    <recommendedName>
        <fullName evidence="5 18">NADH-ubiquinone oxidoreductase chain 2</fullName>
        <ecNumber evidence="4 18">7.1.1.2</ecNumber>
    </recommendedName>
</protein>
<comment type="function">
    <text evidence="1">Core subunit of the mitochondrial membrane respiratory chain NADH dehydrogenase (Complex I) that is believed to belong to the minimal assembly required for catalysis. Complex I functions in the transfer of electrons from NADH to the respiratory chain. The immediate electron acceptor for the enzyme is believed to be ubiquinone.</text>
</comment>
<dbReference type="RefSeq" id="YP_003331289.1">
    <property type="nucleotide sequence ID" value="NC_013576.1"/>
</dbReference>
<dbReference type="GO" id="GO:0005743">
    <property type="term" value="C:mitochondrial inner membrane"/>
    <property type="evidence" value="ECO:0007669"/>
    <property type="project" value="UniProtKB-SubCell"/>
</dbReference>
<evidence type="ECO:0000256" key="4">
    <source>
        <dbReference type="ARBA" id="ARBA00012944"/>
    </source>
</evidence>
<evidence type="ECO:0000259" key="19">
    <source>
        <dbReference type="Pfam" id="PF00361"/>
    </source>
</evidence>
<feature type="transmembrane region" description="Helical" evidence="18">
    <location>
        <begin position="314"/>
        <end position="334"/>
    </location>
</feature>
<keyword evidence="12 18" id="KW-1133">Transmembrane helix</keyword>
<dbReference type="InterPro" id="IPR001750">
    <property type="entry name" value="ND/Mrp_TM"/>
</dbReference>
<accession>D1G5J6</accession>
<keyword evidence="16 18" id="KW-0472">Membrane</keyword>
<keyword evidence="14 18" id="KW-0830">Ubiquinone</keyword>
<evidence type="ECO:0000256" key="11">
    <source>
        <dbReference type="ARBA" id="ARBA00022982"/>
    </source>
</evidence>
<evidence type="ECO:0000256" key="1">
    <source>
        <dbReference type="ARBA" id="ARBA00003257"/>
    </source>
</evidence>
<dbReference type="GO" id="GO:0006120">
    <property type="term" value="P:mitochondrial electron transport, NADH to ubiquinone"/>
    <property type="evidence" value="ECO:0007669"/>
    <property type="project" value="InterPro"/>
</dbReference>
<evidence type="ECO:0000256" key="7">
    <source>
        <dbReference type="ARBA" id="ARBA00022660"/>
    </source>
</evidence>
<evidence type="ECO:0000256" key="14">
    <source>
        <dbReference type="ARBA" id="ARBA00023075"/>
    </source>
</evidence>
<dbReference type="InterPro" id="IPR003917">
    <property type="entry name" value="NADH_UbQ_OxRdtase_chain2"/>
</dbReference>
<evidence type="ECO:0000256" key="13">
    <source>
        <dbReference type="ARBA" id="ARBA00023027"/>
    </source>
</evidence>
<evidence type="ECO:0000256" key="8">
    <source>
        <dbReference type="ARBA" id="ARBA00022692"/>
    </source>
</evidence>
<evidence type="ECO:0000256" key="6">
    <source>
        <dbReference type="ARBA" id="ARBA00022448"/>
    </source>
</evidence>
<dbReference type="Pfam" id="PF00361">
    <property type="entry name" value="Proton_antipo_M"/>
    <property type="match status" value="1"/>
</dbReference>
<keyword evidence="8 18" id="KW-0812">Transmembrane</keyword>
<dbReference type="GO" id="GO:0008137">
    <property type="term" value="F:NADH dehydrogenase (ubiquinone) activity"/>
    <property type="evidence" value="ECO:0007669"/>
    <property type="project" value="UniProtKB-EC"/>
</dbReference>
<feature type="domain" description="NADH:quinone oxidoreductase/Mrp antiporter transmembrane" evidence="19">
    <location>
        <begin position="23"/>
        <end position="281"/>
    </location>
</feature>